<dbReference type="SUPFAM" id="SSF53335">
    <property type="entry name" value="S-adenosyl-L-methionine-dependent methyltransferases"/>
    <property type="match status" value="1"/>
</dbReference>
<comment type="caution">
    <text evidence="1">The sequence shown here is derived from an EMBL/GenBank/DDBJ whole genome shotgun (WGS) entry which is preliminary data.</text>
</comment>
<dbReference type="InterPro" id="IPR029063">
    <property type="entry name" value="SAM-dependent_MTases_sf"/>
</dbReference>
<evidence type="ECO:0008006" key="2">
    <source>
        <dbReference type="Google" id="ProtNLM"/>
    </source>
</evidence>
<accession>A0A645CEE5</accession>
<name>A0A645CEE5_9ZZZZ</name>
<evidence type="ECO:0000313" key="1">
    <source>
        <dbReference type="EMBL" id="MPM75321.1"/>
    </source>
</evidence>
<sequence>MKDADQNPWNSIPLQDYEAHMSLAGVYQLQTLNEMMRAQFESYPAPSVMILGVAGGNGLQHLCGSGTAQIFGVDSNPEYLAACVQRYPALAGRFVPLCIDLAGEEAKTLPQADLLVANLLVEYIGPGCFAQAVRTVAPGRVSCVIQLNTGDGFVSQSPYLHVFDGLSQVHHQLSEAGMQTALRQAGYRPVFRKAVPVPGGKTLLRLDYEPAS</sequence>
<dbReference type="Gene3D" id="3.40.50.150">
    <property type="entry name" value="Vaccinia Virus protein VP39"/>
    <property type="match status" value="1"/>
</dbReference>
<dbReference type="AlphaFoldDB" id="A0A645CEE5"/>
<reference evidence="1" key="1">
    <citation type="submission" date="2019-08" db="EMBL/GenBank/DDBJ databases">
        <authorList>
            <person name="Kucharzyk K."/>
            <person name="Murdoch R.W."/>
            <person name="Higgins S."/>
            <person name="Loffler F."/>
        </authorList>
    </citation>
    <scope>NUCLEOTIDE SEQUENCE</scope>
</reference>
<proteinExistence type="predicted"/>
<dbReference type="EMBL" id="VSSQ01026550">
    <property type="protein sequence ID" value="MPM75321.1"/>
    <property type="molecule type" value="Genomic_DNA"/>
</dbReference>
<organism evidence="1">
    <name type="scientific">bioreactor metagenome</name>
    <dbReference type="NCBI Taxonomy" id="1076179"/>
    <lineage>
        <taxon>unclassified sequences</taxon>
        <taxon>metagenomes</taxon>
        <taxon>ecological metagenomes</taxon>
    </lineage>
</organism>
<gene>
    <name evidence="1" type="ORF">SDC9_122313</name>
</gene>
<protein>
    <recommendedName>
        <fullName evidence="2">Methyltransferase type 11 domain-containing protein</fullName>
    </recommendedName>
</protein>